<feature type="transmembrane region" description="Helical" evidence="6">
    <location>
        <begin position="349"/>
        <end position="368"/>
    </location>
</feature>
<dbReference type="Gene3D" id="1.20.1720.10">
    <property type="entry name" value="Multidrug resistance protein D"/>
    <property type="match status" value="1"/>
</dbReference>
<dbReference type="SUPFAM" id="SSF103473">
    <property type="entry name" value="MFS general substrate transporter"/>
    <property type="match status" value="1"/>
</dbReference>
<evidence type="ECO:0000256" key="3">
    <source>
        <dbReference type="ARBA" id="ARBA00022989"/>
    </source>
</evidence>
<feature type="transmembrane region" description="Helical" evidence="6">
    <location>
        <begin position="283"/>
        <end position="305"/>
    </location>
</feature>
<evidence type="ECO:0000256" key="2">
    <source>
        <dbReference type="ARBA" id="ARBA00022692"/>
    </source>
</evidence>
<dbReference type="InterPro" id="IPR036259">
    <property type="entry name" value="MFS_trans_sf"/>
</dbReference>
<dbReference type="GO" id="GO:0022857">
    <property type="term" value="F:transmembrane transporter activity"/>
    <property type="evidence" value="ECO:0007669"/>
    <property type="project" value="InterPro"/>
</dbReference>
<dbReference type="InterPro" id="IPR020846">
    <property type="entry name" value="MFS_dom"/>
</dbReference>
<accession>A0A1Y2I8X0</accession>
<feature type="transmembrane region" description="Helical" evidence="6">
    <location>
        <begin position="461"/>
        <end position="481"/>
    </location>
</feature>
<evidence type="ECO:0000259" key="7">
    <source>
        <dbReference type="PROSITE" id="PS50850"/>
    </source>
</evidence>
<gene>
    <name evidence="8" type="ORF">PYCCODRAFT_1121945</name>
</gene>
<feature type="transmembrane region" description="Helical" evidence="6">
    <location>
        <begin position="240"/>
        <end position="262"/>
    </location>
</feature>
<keyword evidence="3 6" id="KW-1133">Transmembrane helix</keyword>
<dbReference type="OrthoDB" id="440755at2759"/>
<name>A0A1Y2I8X0_TRAC3</name>
<feature type="transmembrane region" description="Helical" evidence="6">
    <location>
        <begin position="83"/>
        <end position="101"/>
    </location>
</feature>
<dbReference type="PANTHER" id="PTHR42718:SF10">
    <property type="entry name" value="TRANSPORTER, PUTATIVE (AFU_ORTHOLOGUE AFUA_8G06760)-RELATED"/>
    <property type="match status" value="1"/>
</dbReference>
<dbReference type="Gene3D" id="1.20.1250.20">
    <property type="entry name" value="MFS general substrate transporter like domains"/>
    <property type="match status" value="1"/>
</dbReference>
<dbReference type="PROSITE" id="PS50850">
    <property type="entry name" value="MFS"/>
    <property type="match status" value="1"/>
</dbReference>
<evidence type="ECO:0000313" key="9">
    <source>
        <dbReference type="Proteomes" id="UP000193067"/>
    </source>
</evidence>
<evidence type="ECO:0000256" key="1">
    <source>
        <dbReference type="ARBA" id="ARBA00004141"/>
    </source>
</evidence>
<dbReference type="STRING" id="1353009.A0A1Y2I8X0"/>
<evidence type="ECO:0000256" key="5">
    <source>
        <dbReference type="SAM" id="MobiDB-lite"/>
    </source>
</evidence>
<dbReference type="Proteomes" id="UP000193067">
    <property type="component" value="Unassembled WGS sequence"/>
</dbReference>
<keyword evidence="2 6" id="KW-0812">Transmembrane</keyword>
<keyword evidence="4 6" id="KW-0472">Membrane</keyword>
<sequence length="542" mass="57008">MPLLHKCLFVLSVCGVTILNVLPRNVTQIFLNGALIIALPTIGKALDFSEAELQWPLNVYALSYGSLILLCGRIADIVGAKRMFLSGTGLIAIWSIATGVAPNKASFIVFVALTGVGAAANTPTGISIFANHFENGPKKNFAIAALAAGQSIGYVLGLVVGGVLCRSDKLWPVIFYIQGGLAVLFFILGVVTIAPDSAASHKRYSKGIDWVGAALSVGGLGLLIFVLSESTSVSRGWRTPWVPALLVVSIVVLGVFIAWEAYRERRGKSVILPISLWAKPGTKMAPMIAVVFFAWASFNCLSYFVTLFYQQVRGDSPVKTALETVPFTILSFALNIVAGALLGIVRGDVIIGLGLLGTMAAPLILALIDERASYWRMAFWFCTAALTDIAYTVGNLQISLAFDPSSQGLAGGIFNVATRLGTSVGLALSSSVANAVSASYQKNHPAVVANSAPVVLAGIRAGAWVTFGLGAVAFVLCVVGLRGVGVTGRRVHWQPDAQSAMSASSDAEAGETEAHGKPSNVDKANVRTETLPVLTDPDKEEV</sequence>
<evidence type="ECO:0000256" key="4">
    <source>
        <dbReference type="ARBA" id="ARBA00023136"/>
    </source>
</evidence>
<dbReference type="InterPro" id="IPR011701">
    <property type="entry name" value="MFS"/>
</dbReference>
<evidence type="ECO:0000313" key="8">
    <source>
        <dbReference type="EMBL" id="OSC97549.1"/>
    </source>
</evidence>
<keyword evidence="9" id="KW-1185">Reference proteome</keyword>
<feature type="compositionally biased region" description="Low complexity" evidence="5">
    <location>
        <begin position="497"/>
        <end position="507"/>
    </location>
</feature>
<reference evidence="8 9" key="1">
    <citation type="journal article" date="2015" name="Biotechnol. Biofuels">
        <title>Enhanced degradation of softwood versus hardwood by the white-rot fungus Pycnoporus coccineus.</title>
        <authorList>
            <person name="Couturier M."/>
            <person name="Navarro D."/>
            <person name="Chevret D."/>
            <person name="Henrissat B."/>
            <person name="Piumi F."/>
            <person name="Ruiz-Duenas F.J."/>
            <person name="Martinez A.T."/>
            <person name="Grigoriev I.V."/>
            <person name="Riley R."/>
            <person name="Lipzen A."/>
            <person name="Berrin J.G."/>
            <person name="Master E.R."/>
            <person name="Rosso M.N."/>
        </authorList>
    </citation>
    <scope>NUCLEOTIDE SEQUENCE [LARGE SCALE GENOMIC DNA]</scope>
    <source>
        <strain evidence="8 9">BRFM310</strain>
    </source>
</reference>
<feature type="transmembrane region" description="Helical" evidence="6">
    <location>
        <begin position="207"/>
        <end position="228"/>
    </location>
</feature>
<proteinExistence type="predicted"/>
<feature type="domain" description="Major facilitator superfamily (MFS) profile" evidence="7">
    <location>
        <begin position="9"/>
        <end position="492"/>
    </location>
</feature>
<feature type="region of interest" description="Disordered" evidence="5">
    <location>
        <begin position="495"/>
        <end position="542"/>
    </location>
</feature>
<evidence type="ECO:0000256" key="6">
    <source>
        <dbReference type="SAM" id="Phobius"/>
    </source>
</evidence>
<feature type="transmembrane region" description="Helical" evidence="6">
    <location>
        <begin position="141"/>
        <end position="164"/>
    </location>
</feature>
<dbReference type="GO" id="GO:0016020">
    <property type="term" value="C:membrane"/>
    <property type="evidence" value="ECO:0007669"/>
    <property type="project" value="UniProtKB-SubCell"/>
</dbReference>
<feature type="transmembrane region" description="Helical" evidence="6">
    <location>
        <begin position="170"/>
        <end position="195"/>
    </location>
</feature>
<dbReference type="PANTHER" id="PTHR42718">
    <property type="entry name" value="MAJOR FACILITATOR SUPERFAMILY MULTIDRUG TRANSPORTER MFSC"/>
    <property type="match status" value="1"/>
</dbReference>
<comment type="subcellular location">
    <subcellularLocation>
        <location evidence="1">Membrane</location>
        <topology evidence="1">Multi-pass membrane protein</topology>
    </subcellularLocation>
</comment>
<dbReference type="Pfam" id="PF07690">
    <property type="entry name" value="MFS_1"/>
    <property type="match status" value="1"/>
</dbReference>
<dbReference type="EMBL" id="KZ084149">
    <property type="protein sequence ID" value="OSC97549.1"/>
    <property type="molecule type" value="Genomic_DNA"/>
</dbReference>
<feature type="transmembrane region" description="Helical" evidence="6">
    <location>
        <begin position="107"/>
        <end position="129"/>
    </location>
</feature>
<organism evidence="8 9">
    <name type="scientific">Trametes coccinea (strain BRFM310)</name>
    <name type="common">Pycnoporus coccineus</name>
    <dbReference type="NCBI Taxonomy" id="1353009"/>
    <lineage>
        <taxon>Eukaryota</taxon>
        <taxon>Fungi</taxon>
        <taxon>Dikarya</taxon>
        <taxon>Basidiomycota</taxon>
        <taxon>Agaricomycotina</taxon>
        <taxon>Agaricomycetes</taxon>
        <taxon>Polyporales</taxon>
        <taxon>Polyporaceae</taxon>
        <taxon>Trametes</taxon>
    </lineage>
</organism>
<protein>
    <submittedName>
        <fullName evidence="8">MFS general substrate transporter</fullName>
    </submittedName>
</protein>
<feature type="transmembrane region" description="Helical" evidence="6">
    <location>
        <begin position="53"/>
        <end position="71"/>
    </location>
</feature>
<dbReference type="AlphaFoldDB" id="A0A1Y2I8X0"/>
<feature type="transmembrane region" description="Helical" evidence="6">
    <location>
        <begin position="325"/>
        <end position="342"/>
    </location>
</feature>